<evidence type="ECO:0000313" key="1">
    <source>
        <dbReference type="EMBL" id="CDZ24651.1"/>
    </source>
</evidence>
<dbReference type="Proteomes" id="UP000032431">
    <property type="component" value="Chromosome I"/>
</dbReference>
<organism evidence="1 2">
    <name type="scientific">[Clostridium] cellulosi</name>
    <dbReference type="NCBI Taxonomy" id="29343"/>
    <lineage>
        <taxon>Bacteria</taxon>
        <taxon>Bacillati</taxon>
        <taxon>Bacillota</taxon>
        <taxon>Clostridia</taxon>
        <taxon>Eubacteriales</taxon>
        <taxon>Oscillospiraceae</taxon>
        <taxon>Oscillospiraceae incertae sedis</taxon>
    </lineage>
</organism>
<evidence type="ECO:0000313" key="2">
    <source>
        <dbReference type="Proteomes" id="UP000032431"/>
    </source>
</evidence>
<dbReference type="AlphaFoldDB" id="A0A078KLN1"/>
<keyword evidence="2" id="KW-1185">Reference proteome</keyword>
<name>A0A078KLN1_9FIRM</name>
<protein>
    <submittedName>
        <fullName evidence="1">Uncharacterized protein</fullName>
    </submittedName>
</protein>
<dbReference type="OrthoDB" id="2619867at2"/>
<dbReference type="EMBL" id="LM995447">
    <property type="protein sequence ID" value="CDZ24651.1"/>
    <property type="molecule type" value="Genomic_DNA"/>
</dbReference>
<dbReference type="PATRIC" id="fig|29343.3.peg.1625"/>
<dbReference type="STRING" id="29343.CCDG5_1541"/>
<sequence>MALSKMPKMTPSKKLQISSAFDGGINLSVSPQLVADNESPDMLNFWKQGGVLRLRPGLRKLVEQDYGSIVEVYPKDRRKILLSRVTKNGSVLSEKYGIYIITERAVLSYDGSSIEKIADEYIFEDDWVKKYTQREFKKCVMISSGSENMSTLTSGGDIWTSEGEAVYIIGSGYYLVAMPKIICYEKPTGVPHITFGCTVQEITPYVPVLFENCTPEGSGKRVEERNLLSKRRIQKFTTNNTSTVYRLCERDLDKDTVTAIYYADQGSIYTFNFPKGYSISKQNGIVAELSRTKGTITFSHALIDAASVGLVNNLVVTYSKTYDAVPVKNCTLGIWYDGGTQTGSGCGRLFLSGDSEAPNRIYYSSPNDPTYFAENAYIDIGASADPVKTFGIQFDILVIFKEHSVYSLKYADEAGTPAFTVKIVNAGAGCDMPGTLLLVSNMLVWANSSGGVFALLSTTVKDERTVRLLSQNINSRLLSLPVEDLVNATAACDGSSYFLLVGDEAFILNCDTLHFSTDKKPQDAPWFIWHLPQKFTSVMMYGKYFAAAAQDGTLYIFDENATDDCGEWYDAWWYSKSFDFNKIGTLKKPCRITIGVGSDKPLNLEVFYRDSAGETHWYVPVTDNEFYKTITINPPSAWSQNISFGIRRAKEKTAFQLFGFLIDAVSGAQCR</sequence>
<proteinExistence type="predicted"/>
<reference evidence="2" key="1">
    <citation type="submission" date="2014-07" db="EMBL/GenBank/DDBJ databases">
        <authorList>
            <person name="Wibberg D."/>
        </authorList>
    </citation>
    <scope>NUCLEOTIDE SEQUENCE [LARGE SCALE GENOMIC DNA]</scope>
    <source>
        <strain evidence="2">DG5</strain>
    </source>
</reference>
<dbReference type="HOGENOM" id="CLU_409226_0_0_9"/>
<dbReference type="KEGG" id="ccel:CCDG5_1541"/>
<gene>
    <name evidence="1" type="ORF">CCDG5_1541</name>
</gene>
<accession>A0A078KLN1</accession>